<evidence type="ECO:0000313" key="3">
    <source>
        <dbReference type="EMBL" id="GIM09732.1"/>
    </source>
</evidence>
<feature type="domain" description="F-box" evidence="2">
    <location>
        <begin position="47"/>
        <end position="84"/>
    </location>
</feature>
<dbReference type="Gene3D" id="1.20.1280.50">
    <property type="match status" value="1"/>
</dbReference>
<dbReference type="InterPro" id="IPR036322">
    <property type="entry name" value="WD40_repeat_dom_sf"/>
</dbReference>
<dbReference type="Proteomes" id="UP000722791">
    <property type="component" value="Unassembled WGS sequence"/>
</dbReference>
<dbReference type="AlphaFoldDB" id="A0A8J4GLN1"/>
<dbReference type="InterPro" id="IPR015943">
    <property type="entry name" value="WD40/YVTN_repeat-like_dom_sf"/>
</dbReference>
<feature type="region of interest" description="Disordered" evidence="1">
    <location>
        <begin position="365"/>
        <end position="392"/>
    </location>
</feature>
<feature type="compositionally biased region" description="Low complexity" evidence="1">
    <location>
        <begin position="377"/>
        <end position="391"/>
    </location>
</feature>
<feature type="non-terminal residue" evidence="3">
    <location>
        <position position="601"/>
    </location>
</feature>
<comment type="caution">
    <text evidence="3">The sequence shown here is derived from an EMBL/GenBank/DDBJ whole genome shotgun (WGS) entry which is preliminary data.</text>
</comment>
<organism evidence="3 4">
    <name type="scientific">Volvox reticuliferus</name>
    <dbReference type="NCBI Taxonomy" id="1737510"/>
    <lineage>
        <taxon>Eukaryota</taxon>
        <taxon>Viridiplantae</taxon>
        <taxon>Chlorophyta</taxon>
        <taxon>core chlorophytes</taxon>
        <taxon>Chlorophyceae</taxon>
        <taxon>CS clade</taxon>
        <taxon>Chlamydomonadales</taxon>
        <taxon>Volvocaceae</taxon>
        <taxon>Volvox</taxon>
    </lineage>
</organism>
<dbReference type="Pfam" id="PF12937">
    <property type="entry name" value="F-box-like"/>
    <property type="match status" value="1"/>
</dbReference>
<dbReference type="SUPFAM" id="SSF81383">
    <property type="entry name" value="F-box domain"/>
    <property type="match status" value="1"/>
</dbReference>
<protein>
    <recommendedName>
        <fullName evidence="2">F-box domain-containing protein</fullName>
    </recommendedName>
</protein>
<gene>
    <name evidence="3" type="ORF">Vretimale_13541</name>
</gene>
<evidence type="ECO:0000259" key="2">
    <source>
        <dbReference type="Pfam" id="PF12937"/>
    </source>
</evidence>
<sequence length="601" mass="64142">MVNGGNSTSTFKLNGFTVGPSAVDAPLPFAYLPVEGCPNMLSENHAIVYHVLRNLGDPTEVARAATVSRLWHDVASIPSLWTALLEREHRAASSPSITVDSQGANADRMPSACNMPCGTTSQSGRLQQSTQQPPSCRLHHCSQQQRLYPLLPEELLQPPCDVMNSPVEQLGRWMGIRRLEPAASRLDRVRGSWAAYEPVTSRLVVLDQKEQKIAFVDLDLDLAGQSGGDCGRGCGHGGVDCPRGSALTEVSDAVDVDDAIKCCTAGAGAELDRPWGSSSNCGGNGNTDSRSIHIDDDVPCVRRQLHELQKPEAQPMRIVTPGPLMPAVLHMPVPDPDPEPHQAGVAAALIQAPGAMLGEQQLLQQAAGVGPAPPDAPQQQVEQQQPNNGPEMLSQEERHKLQVVATCGNGMVATGHPDGRVLIWDASRAAVAYTLPRVEGCGRGPVLAVAADDMFLAAAYSGEVMVWEIRRCRGKFVRDGDGKERVAAHHFTSSPPSLLALIKPTLATAVRSMALSSRHCVLAMRSWDGVELREIRGGRWLNSISDRRNTALLAAGDVLFVASSSPSFLGNSFLQFEIEVMAIDLPAVMAAAAAADVGRDG</sequence>
<dbReference type="EMBL" id="BNCQ01000032">
    <property type="protein sequence ID" value="GIM09732.1"/>
    <property type="molecule type" value="Genomic_DNA"/>
</dbReference>
<proteinExistence type="predicted"/>
<dbReference type="SUPFAM" id="SSF50978">
    <property type="entry name" value="WD40 repeat-like"/>
    <property type="match status" value="1"/>
</dbReference>
<reference evidence="3" key="1">
    <citation type="journal article" date="2021" name="Proc. Natl. Acad. Sci. U.S.A.">
        <title>Three genomes in the algal genus Volvox reveal the fate of a haploid sex-determining region after a transition to homothallism.</title>
        <authorList>
            <person name="Yamamoto K."/>
            <person name="Hamaji T."/>
            <person name="Kawai-Toyooka H."/>
            <person name="Matsuzaki R."/>
            <person name="Takahashi F."/>
            <person name="Nishimura Y."/>
            <person name="Kawachi M."/>
            <person name="Noguchi H."/>
            <person name="Minakuchi Y."/>
            <person name="Umen J.G."/>
            <person name="Toyoda A."/>
            <person name="Nozaki H."/>
        </authorList>
    </citation>
    <scope>NUCLEOTIDE SEQUENCE</scope>
    <source>
        <strain evidence="3">NIES-3785</strain>
    </source>
</reference>
<accession>A0A8J4GLN1</accession>
<dbReference type="InterPro" id="IPR001810">
    <property type="entry name" value="F-box_dom"/>
</dbReference>
<evidence type="ECO:0000313" key="4">
    <source>
        <dbReference type="Proteomes" id="UP000722791"/>
    </source>
</evidence>
<evidence type="ECO:0000256" key="1">
    <source>
        <dbReference type="SAM" id="MobiDB-lite"/>
    </source>
</evidence>
<dbReference type="InterPro" id="IPR036047">
    <property type="entry name" value="F-box-like_dom_sf"/>
</dbReference>
<name>A0A8J4GLN1_9CHLO</name>
<dbReference type="Gene3D" id="2.130.10.10">
    <property type="entry name" value="YVTN repeat-like/Quinoprotein amine dehydrogenase"/>
    <property type="match status" value="1"/>
</dbReference>